<accession>A0ABR2R9Z4</accession>
<keyword evidence="3" id="KW-1185">Reference proteome</keyword>
<proteinExistence type="predicted"/>
<comment type="caution">
    <text evidence="2">The sequence shown here is derived from an EMBL/GenBank/DDBJ whole genome shotgun (WGS) entry which is preliminary data.</text>
</comment>
<name>A0ABR2R9Z4_9ROSI</name>
<dbReference type="Proteomes" id="UP001396334">
    <property type="component" value="Unassembled WGS sequence"/>
</dbReference>
<gene>
    <name evidence="2" type="ORF">V6N11_036180</name>
</gene>
<evidence type="ECO:0000313" key="2">
    <source>
        <dbReference type="EMBL" id="KAK9009650.1"/>
    </source>
</evidence>
<evidence type="ECO:0000256" key="1">
    <source>
        <dbReference type="SAM" id="MobiDB-lite"/>
    </source>
</evidence>
<dbReference type="EMBL" id="JBBPBN010000024">
    <property type="protein sequence ID" value="KAK9009650.1"/>
    <property type="molecule type" value="Genomic_DNA"/>
</dbReference>
<organism evidence="2 3">
    <name type="scientific">Hibiscus sabdariffa</name>
    <name type="common">roselle</name>
    <dbReference type="NCBI Taxonomy" id="183260"/>
    <lineage>
        <taxon>Eukaryota</taxon>
        <taxon>Viridiplantae</taxon>
        <taxon>Streptophyta</taxon>
        <taxon>Embryophyta</taxon>
        <taxon>Tracheophyta</taxon>
        <taxon>Spermatophyta</taxon>
        <taxon>Magnoliopsida</taxon>
        <taxon>eudicotyledons</taxon>
        <taxon>Gunneridae</taxon>
        <taxon>Pentapetalae</taxon>
        <taxon>rosids</taxon>
        <taxon>malvids</taxon>
        <taxon>Malvales</taxon>
        <taxon>Malvaceae</taxon>
        <taxon>Malvoideae</taxon>
        <taxon>Hibiscus</taxon>
    </lineage>
</organism>
<sequence length="117" mass="12524">MESYTYIPSNLRIWPNSLAAIPHGSFVYALSHKEGHQKSSKSHYRTDGDGGGSEVRLLGPDGGIGTPFGNISNGDEGGSEVRLLGPDREIGTPFDKVPTLNFLSDADARILLEGEPI</sequence>
<feature type="region of interest" description="Disordered" evidence="1">
    <location>
        <begin position="34"/>
        <end position="80"/>
    </location>
</feature>
<reference evidence="2 3" key="1">
    <citation type="journal article" date="2024" name="G3 (Bethesda)">
        <title>Genome assembly of Hibiscus sabdariffa L. provides insights into metabolisms of medicinal natural products.</title>
        <authorList>
            <person name="Kim T."/>
        </authorList>
    </citation>
    <scope>NUCLEOTIDE SEQUENCE [LARGE SCALE GENOMIC DNA]</scope>
    <source>
        <strain evidence="2">TK-2024</strain>
        <tissue evidence="2">Old leaves</tissue>
    </source>
</reference>
<protein>
    <submittedName>
        <fullName evidence="2">Uncharacterized protein</fullName>
    </submittedName>
</protein>
<evidence type="ECO:0000313" key="3">
    <source>
        <dbReference type="Proteomes" id="UP001396334"/>
    </source>
</evidence>